<dbReference type="InterPro" id="IPR017972">
    <property type="entry name" value="Cyt_P450_CS"/>
</dbReference>
<evidence type="ECO:0000256" key="2">
    <source>
        <dbReference type="RuleBase" id="RU000461"/>
    </source>
</evidence>
<dbReference type="RefSeq" id="WP_250922344.1">
    <property type="nucleotide sequence ID" value="NZ_JAMQAW010000036.1"/>
</dbReference>
<protein>
    <submittedName>
        <fullName evidence="4">Cytochrome P450</fullName>
    </submittedName>
</protein>
<comment type="similarity">
    <text evidence="1 2">Belongs to the cytochrome P450 family.</text>
</comment>
<keyword evidence="2" id="KW-0479">Metal-binding</keyword>
<sequence>MITTQQHAAPALVLDPTGSDRQGEDAALRARGPLTRVNVLGEQAWAITDPKLLKALLMDARISKDAHRHWPRFPTHTQEWPLALWVGVRNMFTAHGDNHRRLRRLVAPAFAGRRMTALTPRIEQITRELLTSIDRAAPGTPVDLRERYAAVLPIRVIGHLMGLPDNHIPDFRRTVDSVFDTTLTTDQAAANTQDLYAILTRLVTTKRAEPGDDLTTRLIQARDTDGLGGGLTEQELLDTLLLVISAGYETTVNLIDQAITALLTHPQHLAAIRTGALSWDDIVEETLRWKAPVPLLPMRYATTDIVLPKSQGIIRKGDAVIAAYSAANTHPALHGRTADRFDPARPDKAHLSFGHGVHACVGATLARLEATTALRMLFARFPHLTLAIHATQLTPLPSFLSHGHRTLPVLLRPEAV</sequence>
<dbReference type="SUPFAM" id="SSF48264">
    <property type="entry name" value="Cytochrome P450"/>
    <property type="match status" value="1"/>
</dbReference>
<dbReference type="CDD" id="cd11029">
    <property type="entry name" value="CYP107-like"/>
    <property type="match status" value="1"/>
</dbReference>
<gene>
    <name evidence="4" type="ORF">NBG84_27705</name>
</gene>
<keyword evidence="5" id="KW-1185">Reference proteome</keyword>
<dbReference type="PRINTS" id="PR00385">
    <property type="entry name" value="P450"/>
</dbReference>
<dbReference type="PRINTS" id="PR00359">
    <property type="entry name" value="BP450"/>
</dbReference>
<evidence type="ECO:0000313" key="4">
    <source>
        <dbReference type="EMBL" id="MCM2392026.1"/>
    </source>
</evidence>
<keyword evidence="2" id="KW-0349">Heme</keyword>
<dbReference type="PANTHER" id="PTHR46696">
    <property type="entry name" value="P450, PUTATIVE (EUROFUNG)-RELATED"/>
    <property type="match status" value="1"/>
</dbReference>
<name>A0ABT0UUE3_9ACTN</name>
<dbReference type="Gene3D" id="1.10.630.10">
    <property type="entry name" value="Cytochrome P450"/>
    <property type="match status" value="1"/>
</dbReference>
<dbReference type="InterPro" id="IPR002397">
    <property type="entry name" value="Cyt_P450_B"/>
</dbReference>
<dbReference type="Proteomes" id="UP001431429">
    <property type="component" value="Unassembled WGS sequence"/>
</dbReference>
<keyword evidence="2" id="KW-0560">Oxidoreductase</keyword>
<comment type="caution">
    <text evidence="4">The sequence shown here is derived from an EMBL/GenBank/DDBJ whole genome shotgun (WGS) entry which is preliminary data.</text>
</comment>
<proteinExistence type="inferred from homology"/>
<dbReference type="EMBL" id="JAMQAW010000036">
    <property type="protein sequence ID" value="MCM2392026.1"/>
    <property type="molecule type" value="Genomic_DNA"/>
</dbReference>
<feature type="region of interest" description="Disordered" evidence="3">
    <location>
        <begin position="1"/>
        <end position="24"/>
    </location>
</feature>
<keyword evidence="2" id="KW-0503">Monooxygenase</keyword>
<keyword evidence="2" id="KW-0408">Iron</keyword>
<dbReference type="InterPro" id="IPR001128">
    <property type="entry name" value="Cyt_P450"/>
</dbReference>
<dbReference type="InterPro" id="IPR036396">
    <property type="entry name" value="Cyt_P450_sf"/>
</dbReference>
<evidence type="ECO:0000256" key="3">
    <source>
        <dbReference type="SAM" id="MobiDB-lite"/>
    </source>
</evidence>
<accession>A0ABT0UUE3</accession>
<evidence type="ECO:0000256" key="1">
    <source>
        <dbReference type="ARBA" id="ARBA00010617"/>
    </source>
</evidence>
<dbReference type="PANTHER" id="PTHR46696:SF1">
    <property type="entry name" value="CYTOCHROME P450 YJIB-RELATED"/>
    <property type="match status" value="1"/>
</dbReference>
<evidence type="ECO:0000313" key="5">
    <source>
        <dbReference type="Proteomes" id="UP001431429"/>
    </source>
</evidence>
<organism evidence="4 5">
    <name type="scientific">Streptomyces albipurpureus</name>
    <dbReference type="NCBI Taxonomy" id="2897419"/>
    <lineage>
        <taxon>Bacteria</taxon>
        <taxon>Bacillati</taxon>
        <taxon>Actinomycetota</taxon>
        <taxon>Actinomycetes</taxon>
        <taxon>Kitasatosporales</taxon>
        <taxon>Streptomycetaceae</taxon>
        <taxon>Streptomyces</taxon>
    </lineage>
</organism>
<dbReference type="PROSITE" id="PS00086">
    <property type="entry name" value="CYTOCHROME_P450"/>
    <property type="match status" value="1"/>
</dbReference>
<reference evidence="4" key="1">
    <citation type="submission" date="2022-06" db="EMBL/GenBank/DDBJ databases">
        <title>Genome public.</title>
        <authorList>
            <person name="Sun Q."/>
        </authorList>
    </citation>
    <scope>NUCLEOTIDE SEQUENCE</scope>
    <source>
        <strain evidence="4">CWNU-1</strain>
    </source>
</reference>
<dbReference type="Pfam" id="PF00067">
    <property type="entry name" value="p450"/>
    <property type="match status" value="2"/>
</dbReference>